<proteinExistence type="predicted"/>
<feature type="compositionally biased region" description="Low complexity" evidence="2">
    <location>
        <begin position="22"/>
        <end position="36"/>
    </location>
</feature>
<gene>
    <name evidence="3" type="ORF">ACHAXA_010117</name>
</gene>
<evidence type="ECO:0000256" key="2">
    <source>
        <dbReference type="SAM" id="MobiDB-lite"/>
    </source>
</evidence>
<keyword evidence="4" id="KW-1185">Reference proteome</keyword>
<feature type="coiled-coil region" evidence="1">
    <location>
        <begin position="68"/>
        <end position="95"/>
    </location>
</feature>
<evidence type="ECO:0000256" key="1">
    <source>
        <dbReference type="SAM" id="Coils"/>
    </source>
</evidence>
<dbReference type="Proteomes" id="UP001530377">
    <property type="component" value="Unassembled WGS sequence"/>
</dbReference>
<sequence length="117" mass="12079">MMATMSPSPPARGCPASSAIHAAAAADADDGNAAGGETQEDTKASSVGDRGGDVLDILNSPAFLKRKVEVLQSDIAALEKELEEATAAALAAKDEWGAKFDMLNKEGCRKDSPSREC</sequence>
<accession>A0ABD3RXT6</accession>
<protein>
    <submittedName>
        <fullName evidence="3">Uncharacterized protein</fullName>
    </submittedName>
</protein>
<feature type="region of interest" description="Disordered" evidence="2">
    <location>
        <begin position="1"/>
        <end position="53"/>
    </location>
</feature>
<comment type="caution">
    <text evidence="3">The sequence shown here is derived from an EMBL/GenBank/DDBJ whole genome shotgun (WGS) entry which is preliminary data.</text>
</comment>
<keyword evidence="1" id="KW-0175">Coiled coil</keyword>
<dbReference type="AlphaFoldDB" id="A0ABD3RXT6"/>
<name>A0ABD3RXT6_9STRA</name>
<reference evidence="3 4" key="1">
    <citation type="submission" date="2024-10" db="EMBL/GenBank/DDBJ databases">
        <title>Updated reference genomes for cyclostephanoid diatoms.</title>
        <authorList>
            <person name="Roberts W.R."/>
            <person name="Alverson A.J."/>
        </authorList>
    </citation>
    <scope>NUCLEOTIDE SEQUENCE [LARGE SCALE GENOMIC DNA]</scope>
    <source>
        <strain evidence="3 4">AJA228-03</strain>
    </source>
</reference>
<organism evidence="3 4">
    <name type="scientific">Cyclostephanos tholiformis</name>
    <dbReference type="NCBI Taxonomy" id="382380"/>
    <lineage>
        <taxon>Eukaryota</taxon>
        <taxon>Sar</taxon>
        <taxon>Stramenopiles</taxon>
        <taxon>Ochrophyta</taxon>
        <taxon>Bacillariophyta</taxon>
        <taxon>Coscinodiscophyceae</taxon>
        <taxon>Thalassiosirophycidae</taxon>
        <taxon>Stephanodiscales</taxon>
        <taxon>Stephanodiscaceae</taxon>
        <taxon>Cyclostephanos</taxon>
    </lineage>
</organism>
<evidence type="ECO:0000313" key="4">
    <source>
        <dbReference type="Proteomes" id="UP001530377"/>
    </source>
</evidence>
<evidence type="ECO:0000313" key="3">
    <source>
        <dbReference type="EMBL" id="KAL3816997.1"/>
    </source>
</evidence>
<dbReference type="EMBL" id="JALLPB020000122">
    <property type="protein sequence ID" value="KAL3816997.1"/>
    <property type="molecule type" value="Genomic_DNA"/>
</dbReference>